<dbReference type="Gene3D" id="1.50.10.10">
    <property type="match status" value="1"/>
</dbReference>
<dbReference type="eggNOG" id="COG4225">
    <property type="taxonomic scope" value="Bacteria"/>
</dbReference>
<dbReference type="GO" id="GO:0005975">
    <property type="term" value="P:carbohydrate metabolic process"/>
    <property type="evidence" value="ECO:0007669"/>
    <property type="project" value="InterPro"/>
</dbReference>
<gene>
    <name evidence="2" type="ORF">KALB_2432</name>
</gene>
<evidence type="ECO:0000313" key="2">
    <source>
        <dbReference type="EMBL" id="AHH95800.1"/>
    </source>
</evidence>
<dbReference type="Pfam" id="PF07470">
    <property type="entry name" value="Glyco_hydro_88"/>
    <property type="match status" value="1"/>
</dbReference>
<dbReference type="HOGENOM" id="CLU_043688_0_0_11"/>
<dbReference type="SUPFAM" id="SSF48208">
    <property type="entry name" value="Six-hairpin glycosidases"/>
    <property type="match status" value="1"/>
</dbReference>
<dbReference type="InterPro" id="IPR010905">
    <property type="entry name" value="Glyco_hydro_88"/>
</dbReference>
<keyword evidence="3" id="KW-1185">Reference proteome</keyword>
<dbReference type="EMBL" id="CP007155">
    <property type="protein sequence ID" value="AHH95800.1"/>
    <property type="molecule type" value="Genomic_DNA"/>
</dbReference>
<name>W5W4V4_9PSEU</name>
<dbReference type="Proteomes" id="UP000019225">
    <property type="component" value="Chromosome"/>
</dbReference>
<proteinExistence type="predicted"/>
<protein>
    <recommendedName>
        <fullName evidence="4">Glycosyl hydrolase family 88</fullName>
    </recommendedName>
</protein>
<accession>W5W4V4</accession>
<dbReference type="InterPro" id="IPR008928">
    <property type="entry name" value="6-hairpin_glycosidase_sf"/>
</dbReference>
<dbReference type="PATRIC" id="fig|1449976.3.peg.2434"/>
<organism evidence="2 3">
    <name type="scientific">Kutzneria albida DSM 43870</name>
    <dbReference type="NCBI Taxonomy" id="1449976"/>
    <lineage>
        <taxon>Bacteria</taxon>
        <taxon>Bacillati</taxon>
        <taxon>Actinomycetota</taxon>
        <taxon>Actinomycetes</taxon>
        <taxon>Pseudonocardiales</taxon>
        <taxon>Pseudonocardiaceae</taxon>
        <taxon>Kutzneria</taxon>
    </lineage>
</organism>
<dbReference type="RefSeq" id="WP_025355962.1">
    <property type="nucleotide sequence ID" value="NZ_CP007155.1"/>
</dbReference>
<dbReference type="InterPro" id="IPR012341">
    <property type="entry name" value="6hp_glycosidase-like_sf"/>
</dbReference>
<dbReference type="PANTHER" id="PTHR33886">
    <property type="entry name" value="UNSATURATED RHAMNOGALACTURONAN HYDROLASE (EUROFUNG)"/>
    <property type="match status" value="1"/>
</dbReference>
<keyword evidence="1" id="KW-0378">Hydrolase</keyword>
<dbReference type="AlphaFoldDB" id="W5W4V4"/>
<dbReference type="PANTHER" id="PTHR33886:SF8">
    <property type="entry name" value="UNSATURATED RHAMNOGALACTURONAN HYDROLASE (EUROFUNG)"/>
    <property type="match status" value="1"/>
</dbReference>
<dbReference type="InterPro" id="IPR052043">
    <property type="entry name" value="PolySaccharide_Degr_Enz"/>
</dbReference>
<dbReference type="KEGG" id="kal:KALB_2432"/>
<dbReference type="GO" id="GO:0016787">
    <property type="term" value="F:hydrolase activity"/>
    <property type="evidence" value="ECO:0007669"/>
    <property type="project" value="UniProtKB-KW"/>
</dbReference>
<evidence type="ECO:0008006" key="4">
    <source>
        <dbReference type="Google" id="ProtNLM"/>
    </source>
</evidence>
<evidence type="ECO:0000313" key="3">
    <source>
        <dbReference type="Proteomes" id="UP000019225"/>
    </source>
</evidence>
<sequence length="347" mass="37758">MTGLDLREAALAERPLRPVDRDSLTPEVLAGTARRILARTERMDLHQWFWGEGVALLGAVRLADALGEPIPQFVGEFVDRHLRAGVQLDHVNAVIPGALCARLYAETGSAWYANACQYLVSWLAERTAPGIIEHWPGGVWADTAYMAGVFLVHCGRYLGRPELIEAAARQLVLHAEVLRDPGTGLYAHGSHHGRTIRCYWGRANAWTALAGVELLEVSQDERVAELVRTQLLGLARAQPEHGVWDVLVDGQPETRGIVETSAAAGIAAAMFRAARLGLESERLLDSAWRAVAGLHAYVAADGTLTRTSAGTVLQLVPFGYSVIRNDRIQPWGQGLALHAYAEALHTP</sequence>
<dbReference type="OrthoDB" id="9812931at2"/>
<evidence type="ECO:0000256" key="1">
    <source>
        <dbReference type="ARBA" id="ARBA00022801"/>
    </source>
</evidence>
<dbReference type="STRING" id="1449976.KALB_2432"/>
<reference evidence="2 3" key="1">
    <citation type="journal article" date="2014" name="BMC Genomics">
        <title>Complete genome sequence of producer of the glycopeptide antibiotic Aculeximycin Kutzneria albida DSM 43870T, a representative of minor genus of Pseudonocardiaceae.</title>
        <authorList>
            <person name="Rebets Y."/>
            <person name="Tokovenko B."/>
            <person name="Lushchyk I."/>
            <person name="Ruckert C."/>
            <person name="Zaburannyi N."/>
            <person name="Bechthold A."/>
            <person name="Kalinowski J."/>
            <person name="Luzhetskyy A."/>
        </authorList>
    </citation>
    <scope>NUCLEOTIDE SEQUENCE [LARGE SCALE GENOMIC DNA]</scope>
    <source>
        <strain evidence="2">DSM 43870</strain>
    </source>
</reference>